<keyword evidence="4" id="KW-0539">Nucleus</keyword>
<dbReference type="SUPFAM" id="SSF54928">
    <property type="entry name" value="RNA-binding domain, RBD"/>
    <property type="match status" value="2"/>
</dbReference>
<dbReference type="PANTHER" id="PTHR47640:SF48">
    <property type="entry name" value="POLYADENYLATE-BINDING PROTEIN RBP45B"/>
    <property type="match status" value="1"/>
</dbReference>
<feature type="compositionally biased region" description="Low complexity" evidence="7">
    <location>
        <begin position="27"/>
        <end position="36"/>
    </location>
</feature>
<dbReference type="CDD" id="cd12346">
    <property type="entry name" value="RRM3_NGR1_NAM8_like"/>
    <property type="match status" value="1"/>
</dbReference>
<dbReference type="EMBL" id="JADCNM010000008">
    <property type="protein sequence ID" value="KAG0471106.1"/>
    <property type="molecule type" value="Genomic_DNA"/>
</dbReference>
<dbReference type="Pfam" id="PF00076">
    <property type="entry name" value="RRM_1"/>
    <property type="match status" value="3"/>
</dbReference>
<reference evidence="11 12" key="1">
    <citation type="journal article" date="2020" name="Nat. Food">
        <title>A phased Vanilla planifolia genome enables genetic improvement of flavour and production.</title>
        <authorList>
            <person name="Hasing T."/>
            <person name="Tang H."/>
            <person name="Brym M."/>
            <person name="Khazi F."/>
            <person name="Huang T."/>
            <person name="Chambers A.H."/>
        </authorList>
    </citation>
    <scope>NUCLEOTIDE SEQUENCE [LARGE SCALE GENOMIC DNA]</scope>
    <source>
        <tissue evidence="10">Leaf</tissue>
    </source>
</reference>
<feature type="region of interest" description="Disordered" evidence="7">
    <location>
        <begin position="14"/>
        <end position="39"/>
    </location>
</feature>
<comment type="subcellular location">
    <subcellularLocation>
        <location evidence="1">Nucleus</location>
    </subcellularLocation>
</comment>
<dbReference type="CDD" id="cd12345">
    <property type="entry name" value="RRM2_SECp43_like"/>
    <property type="match status" value="1"/>
</dbReference>
<evidence type="ECO:0000313" key="11">
    <source>
        <dbReference type="Proteomes" id="UP000636800"/>
    </source>
</evidence>
<feature type="compositionally biased region" description="Polar residues" evidence="7">
    <location>
        <begin position="287"/>
        <end position="313"/>
    </location>
</feature>
<proteinExistence type="inferred from homology"/>
<name>A0A835QHQ6_VANPL</name>
<evidence type="ECO:0000256" key="4">
    <source>
        <dbReference type="ARBA" id="ARBA00023242"/>
    </source>
</evidence>
<dbReference type="Proteomes" id="UP000636800">
    <property type="component" value="Unassembled WGS sequence"/>
</dbReference>
<organism evidence="10 12">
    <name type="scientific">Vanilla planifolia</name>
    <name type="common">Vanilla</name>
    <dbReference type="NCBI Taxonomy" id="51239"/>
    <lineage>
        <taxon>Eukaryota</taxon>
        <taxon>Viridiplantae</taxon>
        <taxon>Streptophyta</taxon>
        <taxon>Embryophyta</taxon>
        <taxon>Tracheophyta</taxon>
        <taxon>Spermatophyta</taxon>
        <taxon>Magnoliopsida</taxon>
        <taxon>Liliopsida</taxon>
        <taxon>Asparagales</taxon>
        <taxon>Orchidaceae</taxon>
        <taxon>Vanilloideae</taxon>
        <taxon>Vanilleae</taxon>
        <taxon>Vanilla</taxon>
    </lineage>
</organism>
<evidence type="ECO:0000313" key="12">
    <source>
        <dbReference type="Proteomes" id="UP000639772"/>
    </source>
</evidence>
<dbReference type="InterPro" id="IPR050825">
    <property type="entry name" value="RBM42_RBP45_47-like"/>
</dbReference>
<evidence type="ECO:0000256" key="7">
    <source>
        <dbReference type="SAM" id="MobiDB-lite"/>
    </source>
</evidence>
<comment type="caution">
    <text evidence="10">The sequence shown here is derived from an EMBL/GenBank/DDBJ whole genome shotgun (WGS) entry which is preliminary data.</text>
</comment>
<evidence type="ECO:0000256" key="5">
    <source>
        <dbReference type="ARBA" id="ARBA00061708"/>
    </source>
</evidence>
<evidence type="ECO:0000313" key="9">
    <source>
        <dbReference type="EMBL" id="KAG0469594.1"/>
    </source>
</evidence>
<evidence type="ECO:0000313" key="10">
    <source>
        <dbReference type="EMBL" id="KAG0471106.1"/>
    </source>
</evidence>
<dbReference type="PROSITE" id="PS50102">
    <property type="entry name" value="RRM"/>
    <property type="match status" value="3"/>
</dbReference>
<comment type="similarity">
    <text evidence="5">Belongs to the polyadenylate-binding RBP45 family.</text>
</comment>
<dbReference type="OrthoDB" id="446113at2759"/>
<feature type="domain" description="RRM" evidence="8">
    <location>
        <begin position="313"/>
        <end position="385"/>
    </location>
</feature>
<dbReference type="GO" id="GO:0005829">
    <property type="term" value="C:cytosol"/>
    <property type="evidence" value="ECO:0007669"/>
    <property type="project" value="TreeGrafter"/>
</dbReference>
<dbReference type="GO" id="GO:0005634">
    <property type="term" value="C:nucleus"/>
    <property type="evidence" value="ECO:0007669"/>
    <property type="project" value="UniProtKB-SubCell"/>
</dbReference>
<dbReference type="SMART" id="SM00360">
    <property type="entry name" value="RRM"/>
    <property type="match status" value="3"/>
</dbReference>
<keyword evidence="2" id="KW-0677">Repeat</keyword>
<dbReference type="AlphaFoldDB" id="A0A835QHQ6"/>
<feature type="domain" description="RRM" evidence="8">
    <location>
        <begin position="112"/>
        <end position="192"/>
    </location>
</feature>
<dbReference type="FunFam" id="3.30.70.330:FF:000451">
    <property type="entry name" value="Polyadenylate-binding protein RBP45C"/>
    <property type="match status" value="1"/>
</dbReference>
<dbReference type="PANTHER" id="PTHR47640">
    <property type="entry name" value="TRNA SELENOCYSTEINE 1-ASSOCIATED PROTEIN 1-RELATED-RELATED"/>
    <property type="match status" value="1"/>
</dbReference>
<dbReference type="InterPro" id="IPR035979">
    <property type="entry name" value="RBD_domain_sf"/>
</dbReference>
<feature type="region of interest" description="Disordered" evidence="7">
    <location>
        <begin position="281"/>
        <end position="313"/>
    </location>
</feature>
<dbReference type="CDD" id="cd12344">
    <property type="entry name" value="RRM1_SECp43_like"/>
    <property type="match status" value="1"/>
</dbReference>
<dbReference type="EMBL" id="JADCNL010000008">
    <property type="protein sequence ID" value="KAG0469594.1"/>
    <property type="molecule type" value="Genomic_DNA"/>
</dbReference>
<evidence type="ECO:0000256" key="6">
    <source>
        <dbReference type="PROSITE-ProRule" id="PRU00176"/>
    </source>
</evidence>
<accession>A0A835QHQ6</accession>
<evidence type="ECO:0000256" key="3">
    <source>
        <dbReference type="ARBA" id="ARBA00022884"/>
    </source>
</evidence>
<dbReference type="Proteomes" id="UP000639772">
    <property type="component" value="Unassembled WGS sequence"/>
</dbReference>
<dbReference type="FunFam" id="3.30.70.330:FF:000103">
    <property type="entry name" value="Polyadenylate-binding protein RBP47B"/>
    <property type="match status" value="1"/>
</dbReference>
<evidence type="ECO:0000256" key="1">
    <source>
        <dbReference type="ARBA" id="ARBA00004123"/>
    </source>
</evidence>
<protein>
    <recommendedName>
        <fullName evidence="8">RRM domain-containing protein</fullName>
    </recommendedName>
</protein>
<feature type="domain" description="RRM" evidence="8">
    <location>
        <begin position="203"/>
        <end position="282"/>
    </location>
</feature>
<keyword evidence="11" id="KW-1185">Reference proteome</keyword>
<gene>
    <name evidence="10" type="ORF">HPP92_015652</name>
    <name evidence="9" type="ORF">HPP92_016294</name>
</gene>
<dbReference type="FunFam" id="3.30.70.330:FF:000236">
    <property type="entry name" value="Polyadenylate-binding protein RBP45C"/>
    <property type="match status" value="1"/>
</dbReference>
<evidence type="ECO:0000256" key="2">
    <source>
        <dbReference type="ARBA" id="ARBA00022737"/>
    </source>
</evidence>
<dbReference type="InterPro" id="IPR000504">
    <property type="entry name" value="RRM_dom"/>
</dbReference>
<evidence type="ECO:0000259" key="8">
    <source>
        <dbReference type="PROSITE" id="PS50102"/>
    </source>
</evidence>
<dbReference type="GO" id="GO:0003729">
    <property type="term" value="F:mRNA binding"/>
    <property type="evidence" value="ECO:0007669"/>
    <property type="project" value="InterPro"/>
</dbReference>
<sequence length="439" mass="48616">MQGGMVPMAVAPPLMDHQHQMPPPPSHQMVPPSQYQMPPPAQPLPPQWGMVPPPAPHPQYPPVQSLSMWNQQPSQIPPPQPMLPQQTQQLQPHYGAPIPVLQSQPSAADEVRTLWIGDLQYWMDESYIHSCFAQTGEVVSVKLIRNKQTGQMEGYGFVEFATRAGADRVLQTYNGTTMPNSEQVFRLNWASAGGKRGDYANDFTIFVGDLSSDVTDYMLQEVFRSHYPSVTGAKVVTDRITGRSKGYGFVKFGDANEQTRAMTEMNGAYCSSRPMRIGAAANKKANDGQQQDTAKASFQASHGNQSESDPNNTTIFVGGVDTNVTEDALRQLFSPFGELVHVKIPVGKRCGFVQFVNRACAEEALLMLQGTQLGGQKIRLSWGRSPSNKQNQQQDTNQWNGGYYGYGQGYEYGYAQAPQDPNIYAYGTYPAYGNYQQQQ</sequence>
<keyword evidence="3 6" id="KW-0694">RNA-binding</keyword>
<dbReference type="InterPro" id="IPR012677">
    <property type="entry name" value="Nucleotide-bd_a/b_plait_sf"/>
</dbReference>
<dbReference type="Gene3D" id="3.30.70.330">
    <property type="match status" value="3"/>
</dbReference>